<organism evidence="1 2">
    <name type="scientific">Rhododendron molle</name>
    <name type="common">Chinese azalea</name>
    <name type="synonym">Azalea mollis</name>
    <dbReference type="NCBI Taxonomy" id="49168"/>
    <lineage>
        <taxon>Eukaryota</taxon>
        <taxon>Viridiplantae</taxon>
        <taxon>Streptophyta</taxon>
        <taxon>Embryophyta</taxon>
        <taxon>Tracheophyta</taxon>
        <taxon>Spermatophyta</taxon>
        <taxon>Magnoliopsida</taxon>
        <taxon>eudicotyledons</taxon>
        <taxon>Gunneridae</taxon>
        <taxon>Pentapetalae</taxon>
        <taxon>asterids</taxon>
        <taxon>Ericales</taxon>
        <taxon>Ericaceae</taxon>
        <taxon>Ericoideae</taxon>
        <taxon>Rhodoreae</taxon>
        <taxon>Rhododendron</taxon>
    </lineage>
</organism>
<sequence length="462" mass="50894">MDFGAVECFGSHIYRSYIIALSHCLKLLPRETILDLQPTLESSSSDWMVSCFPSTPKKLAMTIACFLGGASLFGVGLHLSYVHVAPQQARIKARNDFVRERLRKKHGKVSKDVVVEVTQLGGGVTPVRAYSEVLYRGTGLVSRKGFKGSLGEAASSAKTFAVLSGVHSLVVCFLKRLRGKDDVINAGVAGCCTGLALSFPGAPQALLQSCLTFGAFSFFIEGFNRRQTALALPLSVGIKSISRDSMHKRRATGGKKKAWRKKRKYELGRQPANTKLCKDTKTQKTVRRIRVRGGNVKWRALRLDTGNYSWGSEAVTRKTRILDVVYNASNNELVRTQSLVKSAIVQVDAAPFKQWYLQHYGVEIGRKKKTAASAKKEGEEGDAAPTEDAKKSNHVLRKVEKRQQDRKIDPHVEEQFSGGRLLAAISSRPGQCGRADGYILEGKELEFYMKKIQKKKGKGAAA</sequence>
<protein>
    <submittedName>
        <fullName evidence="1">Uncharacterized protein</fullName>
    </submittedName>
</protein>
<evidence type="ECO:0000313" key="2">
    <source>
        <dbReference type="Proteomes" id="UP001062846"/>
    </source>
</evidence>
<comment type="caution">
    <text evidence="1">The sequence shown here is derived from an EMBL/GenBank/DDBJ whole genome shotgun (WGS) entry which is preliminary data.</text>
</comment>
<keyword evidence="2" id="KW-1185">Reference proteome</keyword>
<proteinExistence type="predicted"/>
<dbReference type="EMBL" id="CM046391">
    <property type="protein sequence ID" value="KAI8557525.1"/>
    <property type="molecule type" value="Genomic_DNA"/>
</dbReference>
<dbReference type="Proteomes" id="UP001062846">
    <property type="component" value="Chromosome 4"/>
</dbReference>
<name>A0ACC0NW38_RHOML</name>
<gene>
    <name evidence="1" type="ORF">RHMOL_Rhmol04G0017300</name>
</gene>
<evidence type="ECO:0000313" key="1">
    <source>
        <dbReference type="EMBL" id="KAI8557525.1"/>
    </source>
</evidence>
<accession>A0ACC0NW38</accession>
<reference evidence="1" key="1">
    <citation type="submission" date="2022-02" db="EMBL/GenBank/DDBJ databases">
        <title>Plant Genome Project.</title>
        <authorList>
            <person name="Zhang R.-G."/>
        </authorList>
    </citation>
    <scope>NUCLEOTIDE SEQUENCE</scope>
    <source>
        <strain evidence="1">AT1</strain>
    </source>
</reference>